<accession>A0A1Y0EKU1</accession>
<dbReference type="InterPro" id="IPR001796">
    <property type="entry name" value="DHFR_dom"/>
</dbReference>
<evidence type="ECO:0000259" key="11">
    <source>
        <dbReference type="PROSITE" id="PS51330"/>
    </source>
</evidence>
<dbReference type="GO" id="GO:0046655">
    <property type="term" value="P:folic acid metabolic process"/>
    <property type="evidence" value="ECO:0007669"/>
    <property type="project" value="TreeGrafter"/>
</dbReference>
<evidence type="ECO:0000256" key="5">
    <source>
        <dbReference type="ARBA" id="ARBA00022857"/>
    </source>
</evidence>
<name>A0A1Y0EKU1_9BURK</name>
<dbReference type="GO" id="GO:0070401">
    <property type="term" value="F:NADP+ binding"/>
    <property type="evidence" value="ECO:0007669"/>
    <property type="project" value="UniProtKB-ARBA"/>
</dbReference>
<sequence length="177" mass="19787">MPSPSLPRIGLIYAQAHDRVIGMAGQMPWHLAEDLAHFKRTTLNHPVLMGRKTWDSLPERFRPLPGRRNVVITRQPDWQAPGAEVAHSLEQALQQCADTPQVWVIGGGELYTLALPLADEVQVTEIDLNVAGDTRAPDLSAWRTPAVHTETGDWQTSHKSQPPALRHRFVRHVRSPA</sequence>
<reference evidence="12 13" key="1">
    <citation type="submission" date="2017-05" db="EMBL/GenBank/DDBJ databases">
        <authorList>
            <person name="Song R."/>
            <person name="Chenine A.L."/>
            <person name="Ruprecht R.M."/>
        </authorList>
    </citation>
    <scope>NUCLEOTIDE SEQUENCE [LARGE SCALE GENOMIC DNA]</scope>
    <source>
        <strain evidence="12 13">DSM 26136</strain>
    </source>
</reference>
<dbReference type="PROSITE" id="PS00075">
    <property type="entry name" value="DHFR_1"/>
    <property type="match status" value="1"/>
</dbReference>
<feature type="domain" description="DHFR" evidence="11">
    <location>
        <begin position="8"/>
        <end position="174"/>
    </location>
</feature>
<dbReference type="Proteomes" id="UP000196138">
    <property type="component" value="Chromosome"/>
</dbReference>
<dbReference type="SUPFAM" id="SSF53597">
    <property type="entry name" value="Dihydrofolate reductase-like"/>
    <property type="match status" value="1"/>
</dbReference>
<dbReference type="GO" id="GO:0046452">
    <property type="term" value="P:dihydrofolate metabolic process"/>
    <property type="evidence" value="ECO:0007669"/>
    <property type="project" value="TreeGrafter"/>
</dbReference>
<keyword evidence="4 8" id="KW-0554">One-carbon metabolism</keyword>
<dbReference type="UniPathway" id="UPA00077">
    <property type="reaction ID" value="UER00158"/>
</dbReference>
<evidence type="ECO:0000256" key="1">
    <source>
        <dbReference type="ARBA" id="ARBA00004903"/>
    </source>
</evidence>
<dbReference type="Gene3D" id="3.40.430.10">
    <property type="entry name" value="Dihydrofolate Reductase, subunit A"/>
    <property type="match status" value="1"/>
</dbReference>
<dbReference type="PANTHER" id="PTHR48069">
    <property type="entry name" value="DIHYDROFOLATE REDUCTASE"/>
    <property type="match status" value="1"/>
</dbReference>
<dbReference type="GO" id="GO:0046654">
    <property type="term" value="P:tetrahydrofolate biosynthetic process"/>
    <property type="evidence" value="ECO:0007669"/>
    <property type="project" value="UniProtKB-UniPathway"/>
</dbReference>
<dbReference type="RefSeq" id="WP_087278272.1">
    <property type="nucleotide sequence ID" value="NZ_CP021455.1"/>
</dbReference>
<evidence type="ECO:0000256" key="10">
    <source>
        <dbReference type="RuleBase" id="RU004474"/>
    </source>
</evidence>
<evidence type="ECO:0000313" key="13">
    <source>
        <dbReference type="Proteomes" id="UP000196138"/>
    </source>
</evidence>
<dbReference type="GO" id="GO:0006730">
    <property type="term" value="P:one-carbon metabolic process"/>
    <property type="evidence" value="ECO:0007669"/>
    <property type="project" value="UniProtKB-KW"/>
</dbReference>
<dbReference type="CDD" id="cd00209">
    <property type="entry name" value="DHFR"/>
    <property type="match status" value="1"/>
</dbReference>
<comment type="function">
    <text evidence="7 8">Key enzyme in folate metabolism. Catalyzes an essential reaction for de novo glycine and purine synthesis, and for DNA precursor synthesis.</text>
</comment>
<dbReference type="EC" id="1.5.1.3" evidence="3 8"/>
<comment type="similarity">
    <text evidence="2 8 10">Belongs to the dihydrofolate reductase family.</text>
</comment>
<dbReference type="InterPro" id="IPR017925">
    <property type="entry name" value="DHFR_CS"/>
</dbReference>
<evidence type="ECO:0000256" key="9">
    <source>
        <dbReference type="PROSITE-ProRule" id="PRU10061"/>
    </source>
</evidence>
<feature type="active site" description="Nucleophile" evidence="9">
    <location>
        <position position="125"/>
    </location>
</feature>
<dbReference type="InterPro" id="IPR031158">
    <property type="entry name" value="GH10_AS"/>
</dbReference>
<dbReference type="PANTHER" id="PTHR48069:SF3">
    <property type="entry name" value="DIHYDROFOLATE REDUCTASE"/>
    <property type="match status" value="1"/>
</dbReference>
<dbReference type="PROSITE" id="PS00591">
    <property type="entry name" value="GH10_1"/>
    <property type="match status" value="1"/>
</dbReference>
<evidence type="ECO:0000256" key="2">
    <source>
        <dbReference type="ARBA" id="ARBA00009539"/>
    </source>
</evidence>
<dbReference type="AlphaFoldDB" id="A0A1Y0EKU1"/>
<evidence type="ECO:0000256" key="3">
    <source>
        <dbReference type="ARBA" id="ARBA00012856"/>
    </source>
</evidence>
<keyword evidence="6 8" id="KW-0560">Oxidoreductase</keyword>
<dbReference type="EMBL" id="CP021455">
    <property type="protein sequence ID" value="ARU04196.1"/>
    <property type="molecule type" value="Genomic_DNA"/>
</dbReference>
<comment type="catalytic activity">
    <reaction evidence="8">
        <text>(6S)-5,6,7,8-tetrahydrofolate + NADP(+) = 7,8-dihydrofolate + NADPH + H(+)</text>
        <dbReference type="Rhea" id="RHEA:15009"/>
        <dbReference type="ChEBI" id="CHEBI:15378"/>
        <dbReference type="ChEBI" id="CHEBI:57451"/>
        <dbReference type="ChEBI" id="CHEBI:57453"/>
        <dbReference type="ChEBI" id="CHEBI:57783"/>
        <dbReference type="ChEBI" id="CHEBI:58349"/>
        <dbReference type="EC" id="1.5.1.3"/>
    </reaction>
</comment>
<dbReference type="InterPro" id="IPR024072">
    <property type="entry name" value="DHFR-like_dom_sf"/>
</dbReference>
<gene>
    <name evidence="12" type="ORF">CCO03_05450</name>
</gene>
<comment type="pathway">
    <text evidence="1 8">Cofactor biosynthesis; tetrahydrofolate biosynthesis; 5,6,7,8-tetrahydrofolate from 7,8-dihydrofolate: step 1/1.</text>
</comment>
<evidence type="ECO:0000256" key="4">
    <source>
        <dbReference type="ARBA" id="ARBA00022563"/>
    </source>
</evidence>
<evidence type="ECO:0000256" key="6">
    <source>
        <dbReference type="ARBA" id="ARBA00023002"/>
    </source>
</evidence>
<proteinExistence type="inferred from homology"/>
<dbReference type="GO" id="GO:0005829">
    <property type="term" value="C:cytosol"/>
    <property type="evidence" value="ECO:0007669"/>
    <property type="project" value="TreeGrafter"/>
</dbReference>
<keyword evidence="13" id="KW-1185">Reference proteome</keyword>
<evidence type="ECO:0000313" key="12">
    <source>
        <dbReference type="EMBL" id="ARU04196.1"/>
    </source>
</evidence>
<dbReference type="GO" id="GO:0004146">
    <property type="term" value="F:dihydrofolate reductase activity"/>
    <property type="evidence" value="ECO:0007669"/>
    <property type="project" value="UniProtKB-EC"/>
</dbReference>
<dbReference type="PIRSF" id="PIRSF000194">
    <property type="entry name" value="DHFR"/>
    <property type="match status" value="1"/>
</dbReference>
<organism evidence="12 13">
    <name type="scientific">Comamonas serinivorans</name>
    <dbReference type="NCBI Taxonomy" id="1082851"/>
    <lineage>
        <taxon>Bacteria</taxon>
        <taxon>Pseudomonadati</taxon>
        <taxon>Pseudomonadota</taxon>
        <taxon>Betaproteobacteria</taxon>
        <taxon>Burkholderiales</taxon>
        <taxon>Comamonadaceae</taxon>
        <taxon>Comamonas</taxon>
    </lineage>
</organism>
<dbReference type="OrthoDB" id="9804315at2"/>
<dbReference type="FunFam" id="3.40.430.10:FF:000001">
    <property type="entry name" value="Dihydrofolate reductase"/>
    <property type="match status" value="1"/>
</dbReference>
<protein>
    <recommendedName>
        <fullName evidence="3 8">Dihydrofolate reductase</fullName>
        <ecNumber evidence="3 8">1.5.1.3</ecNumber>
    </recommendedName>
</protein>
<keyword evidence="5 8" id="KW-0521">NADP</keyword>
<dbReference type="PRINTS" id="PR00070">
    <property type="entry name" value="DHFR"/>
</dbReference>
<dbReference type="KEGG" id="cser:CCO03_05450"/>
<evidence type="ECO:0000256" key="8">
    <source>
        <dbReference type="PIRNR" id="PIRNR000194"/>
    </source>
</evidence>
<dbReference type="PROSITE" id="PS51330">
    <property type="entry name" value="DHFR_2"/>
    <property type="match status" value="1"/>
</dbReference>
<evidence type="ECO:0000256" key="7">
    <source>
        <dbReference type="ARBA" id="ARBA00025067"/>
    </source>
</evidence>
<dbReference type="InterPro" id="IPR012259">
    <property type="entry name" value="DHFR"/>
</dbReference>
<dbReference type="Pfam" id="PF00186">
    <property type="entry name" value="DHFR_1"/>
    <property type="match status" value="1"/>
</dbReference>